<keyword evidence="8 16" id="KW-0156">Chromatin regulator</keyword>
<evidence type="ECO:0000256" key="12">
    <source>
        <dbReference type="ARBA" id="ARBA00023204"/>
    </source>
</evidence>
<evidence type="ECO:0000313" key="19">
    <source>
        <dbReference type="EMBL" id="KAF5352660.1"/>
    </source>
</evidence>
<dbReference type="GO" id="GO:0003678">
    <property type="term" value="F:DNA helicase activity"/>
    <property type="evidence" value="ECO:0007669"/>
    <property type="project" value="UniProtKB-EC"/>
</dbReference>
<dbReference type="Proteomes" id="UP000559027">
    <property type="component" value="Unassembled WGS sequence"/>
</dbReference>
<comment type="catalytic activity">
    <reaction evidence="15 16">
        <text>ATP + H2O = ADP + phosphate + H(+)</text>
        <dbReference type="Rhea" id="RHEA:13065"/>
        <dbReference type="ChEBI" id="CHEBI:15377"/>
        <dbReference type="ChEBI" id="CHEBI:15378"/>
        <dbReference type="ChEBI" id="CHEBI:30616"/>
        <dbReference type="ChEBI" id="CHEBI:43474"/>
        <dbReference type="ChEBI" id="CHEBI:456216"/>
        <dbReference type="EC" id="3.6.4.12"/>
    </reaction>
</comment>
<evidence type="ECO:0000256" key="11">
    <source>
        <dbReference type="ARBA" id="ARBA00023163"/>
    </source>
</evidence>
<accession>A0A8H5FWU2</accession>
<keyword evidence="6 16" id="KW-0347">Helicase</keyword>
<evidence type="ECO:0000256" key="1">
    <source>
        <dbReference type="ARBA" id="ARBA00004123"/>
    </source>
</evidence>
<dbReference type="InterPro" id="IPR010339">
    <property type="entry name" value="TIP49_P-loop"/>
</dbReference>
<keyword evidence="13 16" id="KW-0539">Nucleus</keyword>
<evidence type="ECO:0000256" key="17">
    <source>
        <dbReference type="SAM" id="MobiDB-lite"/>
    </source>
</evidence>
<evidence type="ECO:0000256" key="14">
    <source>
        <dbReference type="ARBA" id="ARBA00025345"/>
    </source>
</evidence>
<feature type="domain" description="AAA+ ATPase" evidence="18">
    <location>
        <begin position="78"/>
        <end position="416"/>
    </location>
</feature>
<feature type="region of interest" description="Disordered" evidence="17">
    <location>
        <begin position="1"/>
        <end position="30"/>
    </location>
</feature>
<dbReference type="Gene3D" id="1.10.8.60">
    <property type="match status" value="1"/>
</dbReference>
<comment type="function">
    <text evidence="14">DNA helicase which participates in several chromatin remodeling complexes, including the SWR1 and the INO80 complexes. The SWR1 complex mediates the ATP-dependent exchange of histone H2A for the H2A variant HZT1 leading to transcriptional regulation of selected genes by chromatin remodeling. The INO80 complex remodels chromatin by shifting nucleosomes and is involved in DNA repair. Also involved in pre-rRNA processing.</text>
</comment>
<dbReference type="AlphaFoldDB" id="A0A8H5FWU2"/>
<comment type="similarity">
    <text evidence="2 16">Belongs to the RuvB family.</text>
</comment>
<keyword evidence="12 16" id="KW-0234">DNA repair</keyword>
<dbReference type="Pfam" id="PF17856">
    <property type="entry name" value="TIP49_C"/>
    <property type="match status" value="1"/>
</dbReference>
<evidence type="ECO:0000256" key="4">
    <source>
        <dbReference type="ARBA" id="ARBA00022763"/>
    </source>
</evidence>
<proteinExistence type="inferred from homology"/>
<evidence type="ECO:0000313" key="20">
    <source>
        <dbReference type="Proteomes" id="UP000559027"/>
    </source>
</evidence>
<evidence type="ECO:0000256" key="2">
    <source>
        <dbReference type="ARBA" id="ARBA00007519"/>
    </source>
</evidence>
<evidence type="ECO:0000259" key="18">
    <source>
        <dbReference type="SMART" id="SM00382"/>
    </source>
</evidence>
<dbReference type="InterPro" id="IPR027238">
    <property type="entry name" value="RuvB-like"/>
</dbReference>
<dbReference type="InterPro" id="IPR027417">
    <property type="entry name" value="P-loop_NTPase"/>
</dbReference>
<evidence type="ECO:0000256" key="16">
    <source>
        <dbReference type="RuleBase" id="RU363048"/>
    </source>
</evidence>
<keyword evidence="3 16" id="KW-0547">Nucleotide-binding</keyword>
<keyword evidence="5 16" id="KW-0378">Hydrolase</keyword>
<evidence type="ECO:0000256" key="8">
    <source>
        <dbReference type="ARBA" id="ARBA00022853"/>
    </source>
</evidence>
<comment type="subcellular location">
    <subcellularLocation>
        <location evidence="1 16">Nucleus</location>
    </subcellularLocation>
</comment>
<dbReference type="InterPro" id="IPR042487">
    <property type="entry name" value="RuvBL1/2_DNA/RNA_bd_dom"/>
</dbReference>
<dbReference type="GO" id="GO:0006281">
    <property type="term" value="P:DNA repair"/>
    <property type="evidence" value="ECO:0007669"/>
    <property type="project" value="UniProtKB-KW"/>
</dbReference>
<evidence type="ECO:0000256" key="5">
    <source>
        <dbReference type="ARBA" id="ARBA00022801"/>
    </source>
</evidence>
<dbReference type="SUPFAM" id="SSF52540">
    <property type="entry name" value="P-loop containing nucleoside triphosphate hydrolases"/>
    <property type="match status" value="1"/>
</dbReference>
<dbReference type="InterPro" id="IPR041048">
    <property type="entry name" value="RuvB-like_C"/>
</dbReference>
<gene>
    <name evidence="19" type="ORF">D9756_005979</name>
</gene>
<dbReference type="InterPro" id="IPR003593">
    <property type="entry name" value="AAA+_ATPase"/>
</dbReference>
<protein>
    <recommendedName>
        <fullName evidence="16">RuvB-like helicase</fullName>
        <ecNumber evidence="16">3.6.4.12</ecNumber>
    </recommendedName>
</protein>
<keyword evidence="20" id="KW-1185">Reference proteome</keyword>
<name>A0A8H5FWU2_9AGAR</name>
<dbReference type="GO" id="GO:0005634">
    <property type="term" value="C:nucleus"/>
    <property type="evidence" value="ECO:0007669"/>
    <property type="project" value="UniProtKB-SubCell"/>
</dbReference>
<dbReference type="GO" id="GO:0016787">
    <property type="term" value="F:hydrolase activity"/>
    <property type="evidence" value="ECO:0007669"/>
    <property type="project" value="UniProtKB-KW"/>
</dbReference>
<dbReference type="Gene3D" id="2.40.50.360">
    <property type="entry name" value="RuvB-like helicase, domain II"/>
    <property type="match status" value="1"/>
</dbReference>
<keyword evidence="4 16" id="KW-0227">DNA damage</keyword>
<evidence type="ECO:0000256" key="10">
    <source>
        <dbReference type="ARBA" id="ARBA00023159"/>
    </source>
</evidence>
<dbReference type="GO" id="GO:0006325">
    <property type="term" value="P:chromatin organization"/>
    <property type="evidence" value="ECO:0007669"/>
    <property type="project" value="UniProtKB-KW"/>
</dbReference>
<comment type="caution">
    <text evidence="19">The sequence shown here is derived from an EMBL/GenBank/DDBJ whole genome shotgun (WGS) entry which is preliminary data.</text>
</comment>
<dbReference type="GO" id="GO:0005524">
    <property type="term" value="F:ATP binding"/>
    <property type="evidence" value="ECO:0007669"/>
    <property type="project" value="UniProtKB-KW"/>
</dbReference>
<keyword evidence="7 16" id="KW-0067">ATP-binding</keyword>
<keyword evidence="11 16" id="KW-0804">Transcription</keyword>
<evidence type="ECO:0000256" key="7">
    <source>
        <dbReference type="ARBA" id="ARBA00022840"/>
    </source>
</evidence>
<sequence>MKATTSVASSAPAHNAPLPPTTSTAARSSRIAPHSHIKGLGLNNEGYASSGAAGFVGQTDAREACGVVVELVKSRKFSGRALLLVGAPGTGKTALALAVAQELGTKVPFCPMVGSEVYSSEVKKTEVLAEAFRRAIGELESSLLNVCARRNLFCLRIKETKEVYEGEVTELTPTESENPLSGYGKTVAHVIVGLKTVRGTKQLKLDPSIYEAILKEKIIVGDVIYIEANTGAVKRVGRSDAYASSYDLESETYVPLPKGDVHKRKELVQDVTLGDLDAANARPQGGQDIMSVMGSLVKSGRTEVTDKLRREVNRVVKGYVDQGVAEVVPGVVFIDEVISQILTTQGVQLTDDDKVHMLDIECFTYLNALLESPMAPTVILATNRGNTLVRGTSDIVSPHGIPVDLLDRCLIVKTSTYTRDEVGKVVQIRAQVEGLKLGSGVQEKLAEEGERSSLRYALQLLTPASIAAASAGRSQIELEDINEMKELFLDAKTSAHNIGEGGFTGGESL</sequence>
<keyword evidence="10" id="KW-0010">Activator</keyword>
<evidence type="ECO:0000256" key="13">
    <source>
        <dbReference type="ARBA" id="ARBA00023242"/>
    </source>
</evidence>
<dbReference type="EMBL" id="JAACJO010000011">
    <property type="protein sequence ID" value="KAF5352660.1"/>
    <property type="molecule type" value="Genomic_DNA"/>
</dbReference>
<dbReference type="FunFam" id="2.40.50.360:FF:000001">
    <property type="entry name" value="RuvB-like helicase"/>
    <property type="match status" value="1"/>
</dbReference>
<evidence type="ECO:0000256" key="9">
    <source>
        <dbReference type="ARBA" id="ARBA00023015"/>
    </source>
</evidence>
<keyword evidence="9 16" id="KW-0805">Transcription regulation</keyword>
<organism evidence="19 20">
    <name type="scientific">Leucocoprinus leucothites</name>
    <dbReference type="NCBI Taxonomy" id="201217"/>
    <lineage>
        <taxon>Eukaryota</taxon>
        <taxon>Fungi</taxon>
        <taxon>Dikarya</taxon>
        <taxon>Basidiomycota</taxon>
        <taxon>Agaricomycotina</taxon>
        <taxon>Agaricomycetes</taxon>
        <taxon>Agaricomycetidae</taxon>
        <taxon>Agaricales</taxon>
        <taxon>Agaricineae</taxon>
        <taxon>Agaricaceae</taxon>
        <taxon>Leucocoprinus</taxon>
    </lineage>
</organism>
<evidence type="ECO:0000256" key="15">
    <source>
        <dbReference type="ARBA" id="ARBA00047995"/>
    </source>
</evidence>
<dbReference type="EC" id="3.6.4.12" evidence="16"/>
<evidence type="ECO:0000256" key="6">
    <source>
        <dbReference type="ARBA" id="ARBA00022806"/>
    </source>
</evidence>
<dbReference type="Gene3D" id="3.40.50.300">
    <property type="entry name" value="P-loop containing nucleotide triphosphate hydrolases"/>
    <property type="match status" value="1"/>
</dbReference>
<evidence type="ECO:0000256" key="3">
    <source>
        <dbReference type="ARBA" id="ARBA00022741"/>
    </source>
</evidence>
<dbReference type="OrthoDB" id="10060499at2759"/>
<dbReference type="PANTHER" id="PTHR11093">
    <property type="entry name" value="RUVB-RELATED REPTIN AND PONTIN"/>
    <property type="match status" value="1"/>
</dbReference>
<dbReference type="SMART" id="SM00382">
    <property type="entry name" value="AAA"/>
    <property type="match status" value="1"/>
</dbReference>
<comment type="function">
    <text evidence="16">DNA helicase participates in several chromatin remodeling complexes, including the SWR1 and the INO80 complexes.</text>
</comment>
<reference evidence="19 20" key="1">
    <citation type="journal article" date="2020" name="ISME J.">
        <title>Uncovering the hidden diversity of litter-decomposition mechanisms in mushroom-forming fungi.</title>
        <authorList>
            <person name="Floudas D."/>
            <person name="Bentzer J."/>
            <person name="Ahren D."/>
            <person name="Johansson T."/>
            <person name="Persson P."/>
            <person name="Tunlid A."/>
        </authorList>
    </citation>
    <scope>NUCLEOTIDE SEQUENCE [LARGE SCALE GENOMIC DNA]</scope>
    <source>
        <strain evidence="19 20">CBS 146.42</strain>
    </source>
</reference>
<dbReference type="Pfam" id="PF06068">
    <property type="entry name" value="TIP49"/>
    <property type="match status" value="1"/>
</dbReference>